<dbReference type="RefSeq" id="WP_270154440.1">
    <property type="nucleotide sequence ID" value="NZ_JAPNNL010000025.1"/>
</dbReference>
<evidence type="ECO:0000256" key="5">
    <source>
        <dbReference type="ARBA" id="ARBA00023065"/>
    </source>
</evidence>
<feature type="transmembrane region" description="Helical" evidence="10">
    <location>
        <begin position="333"/>
        <end position="353"/>
    </location>
</feature>
<protein>
    <submittedName>
        <fullName evidence="11">Chloride channel protein</fullName>
    </submittedName>
</protein>
<dbReference type="Proteomes" id="UP001144036">
    <property type="component" value="Unassembled WGS sequence"/>
</dbReference>
<reference evidence="11" key="1">
    <citation type="submission" date="2022-11" db="EMBL/GenBank/DDBJ databases">
        <title>Nonomuraea corallina sp. nov., a new species of the genus Nonomuraea isolated from sea side sediment in Thai sea.</title>
        <authorList>
            <person name="Ngamcharungchit C."/>
            <person name="Matsumoto A."/>
            <person name="Suriyachadkun C."/>
            <person name="Panbangred W."/>
            <person name="Inahashi Y."/>
            <person name="Intra B."/>
        </authorList>
    </citation>
    <scope>NUCLEOTIDE SEQUENCE</scope>
    <source>
        <strain evidence="11">MCN248</strain>
    </source>
</reference>
<evidence type="ECO:0000256" key="8">
    <source>
        <dbReference type="ARBA" id="ARBA00023214"/>
    </source>
</evidence>
<keyword evidence="7" id="KW-0869">Chloride channel</keyword>
<evidence type="ECO:0000313" key="11">
    <source>
        <dbReference type="EMBL" id="MDA0633632.1"/>
    </source>
</evidence>
<evidence type="ECO:0000256" key="4">
    <source>
        <dbReference type="ARBA" id="ARBA00022989"/>
    </source>
</evidence>
<dbReference type="PRINTS" id="PR00762">
    <property type="entry name" value="CLCHANNEL"/>
</dbReference>
<evidence type="ECO:0000256" key="6">
    <source>
        <dbReference type="ARBA" id="ARBA00023136"/>
    </source>
</evidence>
<dbReference type="PANTHER" id="PTHR43427">
    <property type="entry name" value="CHLORIDE CHANNEL PROTEIN CLC-E"/>
    <property type="match status" value="1"/>
</dbReference>
<feature type="transmembrane region" description="Helical" evidence="10">
    <location>
        <begin position="233"/>
        <end position="261"/>
    </location>
</feature>
<evidence type="ECO:0000256" key="10">
    <source>
        <dbReference type="SAM" id="Phobius"/>
    </source>
</evidence>
<evidence type="ECO:0000256" key="7">
    <source>
        <dbReference type="ARBA" id="ARBA00023173"/>
    </source>
</evidence>
<feature type="transmembrane region" description="Helical" evidence="10">
    <location>
        <begin position="159"/>
        <end position="182"/>
    </location>
</feature>
<dbReference type="SUPFAM" id="SSF81340">
    <property type="entry name" value="Clc chloride channel"/>
    <property type="match status" value="1"/>
</dbReference>
<evidence type="ECO:0000256" key="2">
    <source>
        <dbReference type="ARBA" id="ARBA00022448"/>
    </source>
</evidence>
<keyword evidence="3 10" id="KW-0812">Transmembrane</keyword>
<gene>
    <name evidence="11" type="ORF">OUY22_09400</name>
</gene>
<keyword evidence="9" id="KW-0407">Ion channel</keyword>
<evidence type="ECO:0000256" key="1">
    <source>
        <dbReference type="ARBA" id="ARBA00004141"/>
    </source>
</evidence>
<dbReference type="Gene3D" id="1.10.3080.10">
    <property type="entry name" value="Clc chloride channel"/>
    <property type="match status" value="1"/>
</dbReference>
<feature type="transmembrane region" description="Helical" evidence="10">
    <location>
        <begin position="273"/>
        <end position="293"/>
    </location>
</feature>
<keyword evidence="8" id="KW-0868">Chloride</keyword>
<dbReference type="Pfam" id="PF00654">
    <property type="entry name" value="Voltage_CLC"/>
    <property type="match status" value="1"/>
</dbReference>
<dbReference type="PANTHER" id="PTHR43427:SF6">
    <property type="entry name" value="CHLORIDE CHANNEL PROTEIN CLC-E"/>
    <property type="match status" value="1"/>
</dbReference>
<comment type="caution">
    <text evidence="11">The sequence shown here is derived from an EMBL/GenBank/DDBJ whole genome shotgun (WGS) entry which is preliminary data.</text>
</comment>
<keyword evidence="4 10" id="KW-1133">Transmembrane helix</keyword>
<evidence type="ECO:0000313" key="12">
    <source>
        <dbReference type="Proteomes" id="UP001144036"/>
    </source>
</evidence>
<feature type="transmembrane region" description="Helical" evidence="10">
    <location>
        <begin position="21"/>
        <end position="41"/>
    </location>
</feature>
<proteinExistence type="predicted"/>
<keyword evidence="6 10" id="KW-0472">Membrane</keyword>
<evidence type="ECO:0000256" key="9">
    <source>
        <dbReference type="ARBA" id="ARBA00023303"/>
    </source>
</evidence>
<dbReference type="InterPro" id="IPR050368">
    <property type="entry name" value="ClC-type_chloride_channel"/>
</dbReference>
<feature type="transmembrane region" description="Helical" evidence="10">
    <location>
        <begin position="194"/>
        <end position="213"/>
    </location>
</feature>
<feature type="transmembrane region" description="Helical" evidence="10">
    <location>
        <begin position="61"/>
        <end position="85"/>
    </location>
</feature>
<organism evidence="11 12">
    <name type="scientific">Nonomuraea corallina</name>
    <dbReference type="NCBI Taxonomy" id="2989783"/>
    <lineage>
        <taxon>Bacteria</taxon>
        <taxon>Bacillati</taxon>
        <taxon>Actinomycetota</taxon>
        <taxon>Actinomycetes</taxon>
        <taxon>Streptosporangiales</taxon>
        <taxon>Streptosporangiaceae</taxon>
        <taxon>Nonomuraea</taxon>
    </lineage>
</organism>
<keyword evidence="12" id="KW-1185">Reference proteome</keyword>
<comment type="subcellular location">
    <subcellularLocation>
        <location evidence="1">Membrane</location>
        <topology evidence="1">Multi-pass membrane protein</topology>
    </subcellularLocation>
</comment>
<keyword evidence="2" id="KW-0813">Transport</keyword>
<name>A0ABT4S8Y8_9ACTN</name>
<feature type="transmembrane region" description="Helical" evidence="10">
    <location>
        <begin position="359"/>
        <end position="380"/>
    </location>
</feature>
<feature type="transmembrane region" description="Helical" evidence="10">
    <location>
        <begin position="106"/>
        <end position="128"/>
    </location>
</feature>
<dbReference type="InterPro" id="IPR014743">
    <property type="entry name" value="Cl-channel_core"/>
</dbReference>
<keyword evidence="5" id="KW-0406">Ion transport</keyword>
<dbReference type="EMBL" id="JAPNNL010000025">
    <property type="protein sequence ID" value="MDA0633632.1"/>
    <property type="molecule type" value="Genomic_DNA"/>
</dbReference>
<feature type="transmembrane region" description="Helical" evidence="10">
    <location>
        <begin position="305"/>
        <end position="321"/>
    </location>
</feature>
<evidence type="ECO:0000256" key="3">
    <source>
        <dbReference type="ARBA" id="ARBA00022692"/>
    </source>
</evidence>
<dbReference type="InterPro" id="IPR001807">
    <property type="entry name" value="ClC"/>
</dbReference>
<feature type="transmembrane region" description="Helical" evidence="10">
    <location>
        <begin position="387"/>
        <end position="412"/>
    </location>
</feature>
<accession>A0ABT4S8Y8</accession>
<sequence>MGRSDDARGWPSVKDLCRISAAALAGGCAIGLVGGLFRWLLAAADDHRDRLLAWVRLDPSWRWAVAVLGAAAAVALARHIVRWVPQAAGSGVQRVEAELREEIAPVGIRLVAAKFVGGLLSLGAGMALGREGPTVQMGAAFGTDAGHRFGASSHDVRTISAGAAGAGLAVAFGAPMGGALFVFEEVARAFRLRLALATFVAVSSAVAVSWLLLGTEPIFSLPAPVSAPSMVSLPVYAVLGLLLGAAGVAYNKLVIFLLNVADAVPRLVPEAKAAIVGGMVGLLGLAAPELIGGGDVLNQEILNEQVTLGYLALILLVRWLLGPLCYSVSTPGGLFAPLLAVGAAAGALFAWPLQEFFPALGISLTAAAIVGMSTFFAAVVRAPFTGVVLIVEMTATTALVVPMIVAAAGALLSATALHGPPVYDTLRHRMEAAQHPGSRIPEP</sequence>